<dbReference type="GO" id="GO:0000974">
    <property type="term" value="C:Prp19 complex"/>
    <property type="evidence" value="ECO:0007669"/>
    <property type="project" value="TreeGrafter"/>
</dbReference>
<dbReference type="GO" id="GO:0071011">
    <property type="term" value="C:precatalytic spliceosome"/>
    <property type="evidence" value="ECO:0007669"/>
    <property type="project" value="TreeGrafter"/>
</dbReference>
<comment type="similarity">
    <text evidence="2">Belongs to the SPF27 family.</text>
</comment>
<evidence type="ECO:0000256" key="6">
    <source>
        <dbReference type="ARBA" id="ARBA00023242"/>
    </source>
</evidence>
<comment type="caution">
    <text evidence="8">The sequence shown here is derived from an EMBL/GenBank/DDBJ whole genome shotgun (WGS) entry which is preliminary data.</text>
</comment>
<evidence type="ECO:0000256" key="5">
    <source>
        <dbReference type="ARBA" id="ARBA00023187"/>
    </source>
</evidence>
<dbReference type="PANTHER" id="PTHR13296">
    <property type="entry name" value="BCAS2 PROTEIN"/>
    <property type="match status" value="1"/>
</dbReference>
<keyword evidence="7" id="KW-0175">Coiled coil</keyword>
<dbReference type="OrthoDB" id="205794at2759"/>
<keyword evidence="6" id="KW-0539">Nucleus</keyword>
<dbReference type="InterPro" id="IPR008409">
    <property type="entry name" value="SPF27"/>
</dbReference>
<keyword evidence="5" id="KW-0508">mRNA splicing</keyword>
<dbReference type="AlphaFoldDB" id="A0A0F8BTI3"/>
<evidence type="ECO:0000313" key="9">
    <source>
        <dbReference type="Proteomes" id="UP000034841"/>
    </source>
</evidence>
<dbReference type="PANTHER" id="PTHR13296:SF0">
    <property type="entry name" value="PRE-MRNA-SPLICING FACTOR SPF27"/>
    <property type="match status" value="1"/>
</dbReference>
<sequence length="216" mass="23706">MPIANTYLEALPYIDAEPTAAERAAAEALILAEISPENQPSPTRSTPLTHPSLSPPIPLALSPLMSAEISRSAASPRTPLSAIDLSRYESPSQPSADTSLEESTAVLARAYAAHSYMRSRAVHLDLLDSHGKNAWLVGNWHLEAELKSLERELARVNREVDLITLARSGAQKDVEAEMKMLEEAWQKGISKTIETQVATAQLRAEILETMRMQTRQ</sequence>
<comment type="subcellular location">
    <subcellularLocation>
        <location evidence="1">Nucleus</location>
    </subcellularLocation>
</comment>
<keyword evidence="3" id="KW-0507">mRNA processing</keyword>
<keyword evidence="9" id="KW-1185">Reference proteome</keyword>
<evidence type="ECO:0000256" key="4">
    <source>
        <dbReference type="ARBA" id="ARBA00022728"/>
    </source>
</evidence>
<evidence type="ECO:0000256" key="1">
    <source>
        <dbReference type="ARBA" id="ARBA00004123"/>
    </source>
</evidence>
<evidence type="ECO:0000256" key="7">
    <source>
        <dbReference type="SAM" id="Coils"/>
    </source>
</evidence>
<gene>
    <name evidence="8" type="primary">BCAS2</name>
    <name evidence="8" type="ORF">CFO_g1766</name>
</gene>
<dbReference type="GO" id="GO:0071013">
    <property type="term" value="C:catalytic step 2 spliceosome"/>
    <property type="evidence" value="ECO:0007669"/>
    <property type="project" value="TreeGrafter"/>
</dbReference>
<feature type="coiled-coil region" evidence="7">
    <location>
        <begin position="139"/>
        <end position="166"/>
    </location>
</feature>
<protein>
    <submittedName>
        <fullName evidence="8">Pre-mRNA-splicing factor SPF27</fullName>
    </submittedName>
</protein>
<name>A0A0F8BTI3_CERFI</name>
<reference evidence="8 9" key="1">
    <citation type="submission" date="2015-04" db="EMBL/GenBank/DDBJ databases">
        <title>Genome sequence of Ceratocystis platani, a major pathogen of plane trees.</title>
        <authorList>
            <person name="Belbahri L."/>
        </authorList>
    </citation>
    <scope>NUCLEOTIDE SEQUENCE [LARGE SCALE GENOMIC DNA]</scope>
    <source>
        <strain evidence="8 9">CFO</strain>
    </source>
</reference>
<keyword evidence="4" id="KW-0747">Spliceosome</keyword>
<dbReference type="GO" id="GO:0008380">
    <property type="term" value="P:RNA splicing"/>
    <property type="evidence" value="ECO:0007669"/>
    <property type="project" value="UniProtKB-KW"/>
</dbReference>
<dbReference type="GO" id="GO:0006397">
    <property type="term" value="P:mRNA processing"/>
    <property type="evidence" value="ECO:0007669"/>
    <property type="project" value="UniProtKB-KW"/>
</dbReference>
<evidence type="ECO:0000313" key="8">
    <source>
        <dbReference type="EMBL" id="KKF95888.1"/>
    </source>
</evidence>
<proteinExistence type="inferred from homology"/>
<evidence type="ECO:0000256" key="2">
    <source>
        <dbReference type="ARBA" id="ARBA00010788"/>
    </source>
</evidence>
<organism evidence="8 9">
    <name type="scientific">Ceratocystis fimbriata f. sp. platani</name>
    <dbReference type="NCBI Taxonomy" id="88771"/>
    <lineage>
        <taxon>Eukaryota</taxon>
        <taxon>Fungi</taxon>
        <taxon>Dikarya</taxon>
        <taxon>Ascomycota</taxon>
        <taxon>Pezizomycotina</taxon>
        <taxon>Sordariomycetes</taxon>
        <taxon>Hypocreomycetidae</taxon>
        <taxon>Microascales</taxon>
        <taxon>Ceratocystidaceae</taxon>
        <taxon>Ceratocystis</taxon>
    </lineage>
</organism>
<evidence type="ECO:0000256" key="3">
    <source>
        <dbReference type="ARBA" id="ARBA00022664"/>
    </source>
</evidence>
<dbReference type="EMBL" id="LBBL01000073">
    <property type="protein sequence ID" value="KKF95888.1"/>
    <property type="molecule type" value="Genomic_DNA"/>
</dbReference>
<dbReference type="Proteomes" id="UP000034841">
    <property type="component" value="Unassembled WGS sequence"/>
</dbReference>
<accession>A0A0F8BTI3</accession>
<dbReference type="Pfam" id="PF05700">
    <property type="entry name" value="BCAS2"/>
    <property type="match status" value="1"/>
</dbReference>